<dbReference type="Proteomes" id="UP000256519">
    <property type="component" value="Unassembled WGS sequence"/>
</dbReference>
<accession>A0A3D8X0V1</accession>
<dbReference type="EMBL" id="PQWM01000013">
    <property type="protein sequence ID" value="RDZ13362.1"/>
    <property type="molecule type" value="Genomic_DNA"/>
</dbReference>
<keyword evidence="1" id="KW-0175">Coiled coil</keyword>
<dbReference type="PROSITE" id="PS51257">
    <property type="entry name" value="PROKAR_LIPOPROTEIN"/>
    <property type="match status" value="1"/>
</dbReference>
<protein>
    <recommendedName>
        <fullName evidence="4">Lipoprotein</fullName>
    </recommendedName>
</protein>
<evidence type="ECO:0000256" key="1">
    <source>
        <dbReference type="SAM" id="Coils"/>
    </source>
</evidence>
<gene>
    <name evidence="2" type="ORF">C3744_15725</name>
</gene>
<evidence type="ECO:0008006" key="4">
    <source>
        <dbReference type="Google" id="ProtNLM"/>
    </source>
</evidence>
<evidence type="ECO:0000313" key="2">
    <source>
        <dbReference type="EMBL" id="RDZ13362.1"/>
    </source>
</evidence>
<feature type="coiled-coil region" evidence="1">
    <location>
        <begin position="39"/>
        <end position="66"/>
    </location>
</feature>
<evidence type="ECO:0000313" key="3">
    <source>
        <dbReference type="Proteomes" id="UP000256519"/>
    </source>
</evidence>
<proteinExistence type="predicted"/>
<organism evidence="2 3">
    <name type="scientific">Priestia megaterium</name>
    <name type="common">Bacillus megaterium</name>
    <dbReference type="NCBI Taxonomy" id="1404"/>
    <lineage>
        <taxon>Bacteria</taxon>
        <taxon>Bacillati</taxon>
        <taxon>Bacillota</taxon>
        <taxon>Bacilli</taxon>
        <taxon>Bacillales</taxon>
        <taxon>Bacillaceae</taxon>
        <taxon>Priestia</taxon>
    </lineage>
</organism>
<name>A0A3D8X0V1_PRIMG</name>
<dbReference type="RefSeq" id="WP_116075215.1">
    <property type="nucleotide sequence ID" value="NZ_CP187630.1"/>
</dbReference>
<reference evidence="2 3" key="1">
    <citation type="journal article" date="2018" name="Appl. Environ. Microbiol.">
        <title>Antimicrobial susceptibility testing and tentative epidemiological cut-off values of five Bacillus species relevant for use as animal feed additives or for plant protection.</title>
        <authorList>
            <person name="Agerso Y."/>
            <person name="Stuer-Lauridsen B."/>
            <person name="Bjerre K."/>
            <person name="Jensen M.G."/>
            <person name="Johansen E."/>
            <person name="Bennedsen M."/>
            <person name="Brockmann E."/>
            <person name="Nielsen B."/>
        </authorList>
    </citation>
    <scope>NUCLEOTIDE SEQUENCE [LARGE SCALE GENOMIC DNA]</scope>
    <source>
        <strain evidence="2 3">CHCC20162</strain>
    </source>
</reference>
<comment type="caution">
    <text evidence="2">The sequence shown here is derived from an EMBL/GenBank/DDBJ whole genome shotgun (WGS) entry which is preliminary data.</text>
</comment>
<dbReference type="AlphaFoldDB" id="A0A3D8X0V1"/>
<sequence>MRNISKVTTGTITIALALGLMGCSPTRSSNESIDGSEAKKEIAIELKFLQNECERLINKDGKTEDKTFQSYKNDFNLLSASINSTSKVETQSDWELKESIAQLKRDVDVLTEKEYVKSYKKFNSSKTIYEVTLMNNMHDIIDATKDWDEDHNELALFDNKHMRSSKAQIKKDMGPAIDHINTLSKYKIELMQDEIQKHRDSYTKLQLEQLKKATHNFDLSLDNQIKSIQAYEPVGEDYSVSRDFSYKASEKYTNACVYITDFESNLGIAKAGDF</sequence>